<keyword evidence="1 3" id="KW-0808">Transferase</keyword>
<dbReference type="CDD" id="cd03358">
    <property type="entry name" value="LbH_WxcM_N_like"/>
    <property type="match status" value="1"/>
</dbReference>
<sequence length="210" mass="22370">MNIPKSSKSYKNVSVGKNATIGEFVIIGVPPRGKSAGELKTVIGDNAVIRSHSVIYAGNVIGDNFETGNGVNIRENNKIGNNVKIGTHSIMEHDIEIFDNVNIHSNVFICEYSKIEDGCFVGPSVCFLNAPHPLGKRIKEYLTGPTLKKKCKIGANSTLLPGVIIGEMSLVGAGSVVTKNIPAGKVVVGNPAKIKKSIKKLEGPFGNPYE</sequence>
<evidence type="ECO:0000313" key="3">
    <source>
        <dbReference type="EMBL" id="KKQ10615.1"/>
    </source>
</evidence>
<comment type="caution">
    <text evidence="3">The sequence shown here is derived from an EMBL/GenBank/DDBJ whole genome shotgun (WGS) entry which is preliminary data.</text>
</comment>
<organism evidence="3 4">
    <name type="scientific">Candidatus Daviesbacteria bacterium GW2011_GWB1_36_5</name>
    <dbReference type="NCBI Taxonomy" id="1618426"/>
    <lineage>
        <taxon>Bacteria</taxon>
        <taxon>Candidatus Daviesiibacteriota</taxon>
    </lineage>
</organism>
<evidence type="ECO:0000256" key="1">
    <source>
        <dbReference type="ARBA" id="ARBA00022679"/>
    </source>
</evidence>
<gene>
    <name evidence="3" type="ORF">US19_C0002G0034</name>
</gene>
<dbReference type="InterPro" id="IPR011004">
    <property type="entry name" value="Trimer_LpxA-like_sf"/>
</dbReference>
<dbReference type="PANTHER" id="PTHR43300">
    <property type="entry name" value="ACETYLTRANSFERASE"/>
    <property type="match status" value="1"/>
</dbReference>
<dbReference type="Gene3D" id="2.160.10.10">
    <property type="entry name" value="Hexapeptide repeat proteins"/>
    <property type="match status" value="1"/>
</dbReference>
<reference evidence="3 4" key="1">
    <citation type="journal article" date="2015" name="Nature">
        <title>rRNA introns, odd ribosomes, and small enigmatic genomes across a large radiation of phyla.</title>
        <authorList>
            <person name="Brown C.T."/>
            <person name="Hug L.A."/>
            <person name="Thomas B.C."/>
            <person name="Sharon I."/>
            <person name="Castelle C.J."/>
            <person name="Singh A."/>
            <person name="Wilkins M.J."/>
            <person name="Williams K.H."/>
            <person name="Banfield J.F."/>
        </authorList>
    </citation>
    <scope>NUCLEOTIDE SEQUENCE [LARGE SCALE GENOMIC DNA]</scope>
</reference>
<proteinExistence type="predicted"/>
<dbReference type="AlphaFoldDB" id="A0A0G0FAR8"/>
<evidence type="ECO:0000313" key="4">
    <source>
        <dbReference type="Proteomes" id="UP000034492"/>
    </source>
</evidence>
<keyword evidence="2" id="KW-0677">Repeat</keyword>
<protein>
    <submittedName>
        <fullName evidence="3">2,3,4,5-tetrahydropyridine-2,6-dicarboxylate N-acetyltransferase</fullName>
    </submittedName>
</protein>
<dbReference type="InterPro" id="IPR001451">
    <property type="entry name" value="Hexapep"/>
</dbReference>
<accession>A0A0G0FAR8</accession>
<evidence type="ECO:0000256" key="2">
    <source>
        <dbReference type="ARBA" id="ARBA00022737"/>
    </source>
</evidence>
<dbReference type="SUPFAM" id="SSF51161">
    <property type="entry name" value="Trimeric LpxA-like enzymes"/>
    <property type="match status" value="2"/>
</dbReference>
<dbReference type="EMBL" id="LBSA01000002">
    <property type="protein sequence ID" value="KKQ10615.1"/>
    <property type="molecule type" value="Genomic_DNA"/>
</dbReference>
<dbReference type="Pfam" id="PF00132">
    <property type="entry name" value="Hexapep"/>
    <property type="match status" value="1"/>
</dbReference>
<dbReference type="PANTHER" id="PTHR43300:SF4">
    <property type="entry name" value="ACYL-[ACYL-CARRIER-PROTEIN]--UDP-N-ACETYLGLUCOSAMINE O-ACYLTRANSFERASE"/>
    <property type="match status" value="1"/>
</dbReference>
<name>A0A0G0FAR8_9BACT</name>
<dbReference type="InterPro" id="IPR018357">
    <property type="entry name" value="Hexapep_transf_CS"/>
</dbReference>
<dbReference type="PROSITE" id="PS00101">
    <property type="entry name" value="HEXAPEP_TRANSFERASES"/>
    <property type="match status" value="1"/>
</dbReference>
<dbReference type="GO" id="GO:0016740">
    <property type="term" value="F:transferase activity"/>
    <property type="evidence" value="ECO:0007669"/>
    <property type="project" value="UniProtKB-KW"/>
</dbReference>
<dbReference type="InterPro" id="IPR050179">
    <property type="entry name" value="Trans_hexapeptide_repeat"/>
</dbReference>
<dbReference type="Proteomes" id="UP000034492">
    <property type="component" value="Unassembled WGS sequence"/>
</dbReference>